<gene>
    <name evidence="1" type="ORF">NE237_009490</name>
</gene>
<dbReference type="OrthoDB" id="1924068at2759"/>
<evidence type="ECO:0000313" key="1">
    <source>
        <dbReference type="EMBL" id="KAJ4978710.1"/>
    </source>
</evidence>
<protein>
    <recommendedName>
        <fullName evidence="3">DUF4283 domain-containing protein</fullName>
    </recommendedName>
</protein>
<dbReference type="PANTHER" id="PTHR31286:SF99">
    <property type="entry name" value="DUF4283 DOMAIN-CONTAINING PROTEIN"/>
    <property type="match status" value="1"/>
</dbReference>
<keyword evidence="2" id="KW-1185">Reference proteome</keyword>
<dbReference type="Proteomes" id="UP001141806">
    <property type="component" value="Unassembled WGS sequence"/>
</dbReference>
<dbReference type="PANTHER" id="PTHR31286">
    <property type="entry name" value="GLYCINE-RICH CELL WALL STRUCTURAL PROTEIN 1.8-LIKE"/>
    <property type="match status" value="1"/>
</dbReference>
<sequence length="175" mass="20396">MTVTDRGYYVFHFFLATDFMSLKKGTIKISWEPLRLQRWEPDFNPDKPRPAHQRQWVRFPALPLEMWNVNIIFSIGKALGKPMFLDSNTKNKVVGQYARLCIEMEVSSNRPDELMAERTQGGVQGFFKQAIEYELVKCNGCGKYGHLTEYYPLLKRRPIPKEEKNDMEGGESLVQ</sequence>
<accession>A0A9Q0KXX5</accession>
<dbReference type="AlphaFoldDB" id="A0A9Q0KXX5"/>
<reference evidence="1" key="1">
    <citation type="journal article" date="2023" name="Plant J.">
        <title>The genome of the king protea, Protea cynaroides.</title>
        <authorList>
            <person name="Chang J."/>
            <person name="Duong T.A."/>
            <person name="Schoeman C."/>
            <person name="Ma X."/>
            <person name="Roodt D."/>
            <person name="Barker N."/>
            <person name="Li Z."/>
            <person name="Van de Peer Y."/>
            <person name="Mizrachi E."/>
        </authorList>
    </citation>
    <scope>NUCLEOTIDE SEQUENCE</scope>
    <source>
        <tissue evidence="1">Young leaves</tissue>
    </source>
</reference>
<evidence type="ECO:0008006" key="3">
    <source>
        <dbReference type="Google" id="ProtNLM"/>
    </source>
</evidence>
<dbReference type="InterPro" id="IPR040256">
    <property type="entry name" value="At4g02000-like"/>
</dbReference>
<dbReference type="EMBL" id="JAMYWD010000002">
    <property type="protein sequence ID" value="KAJ4978710.1"/>
    <property type="molecule type" value="Genomic_DNA"/>
</dbReference>
<organism evidence="1 2">
    <name type="scientific">Protea cynaroides</name>
    <dbReference type="NCBI Taxonomy" id="273540"/>
    <lineage>
        <taxon>Eukaryota</taxon>
        <taxon>Viridiplantae</taxon>
        <taxon>Streptophyta</taxon>
        <taxon>Embryophyta</taxon>
        <taxon>Tracheophyta</taxon>
        <taxon>Spermatophyta</taxon>
        <taxon>Magnoliopsida</taxon>
        <taxon>Proteales</taxon>
        <taxon>Proteaceae</taxon>
        <taxon>Protea</taxon>
    </lineage>
</organism>
<proteinExistence type="predicted"/>
<name>A0A9Q0KXX5_9MAGN</name>
<comment type="caution">
    <text evidence="1">The sequence shown here is derived from an EMBL/GenBank/DDBJ whole genome shotgun (WGS) entry which is preliminary data.</text>
</comment>
<evidence type="ECO:0000313" key="2">
    <source>
        <dbReference type="Proteomes" id="UP001141806"/>
    </source>
</evidence>